<dbReference type="Pfam" id="PF00400">
    <property type="entry name" value="WD40"/>
    <property type="match status" value="4"/>
</dbReference>
<feature type="compositionally biased region" description="Low complexity" evidence="4">
    <location>
        <begin position="544"/>
        <end position="558"/>
    </location>
</feature>
<evidence type="ECO:0000313" key="6">
    <source>
        <dbReference type="Proteomes" id="UP001608902"/>
    </source>
</evidence>
<dbReference type="PROSITE" id="PS00678">
    <property type="entry name" value="WD_REPEATS_1"/>
    <property type="match status" value="1"/>
</dbReference>
<sequence>MKSLDLHTRIFGHLSSVFCVAFDRTGLYIFTGADDNLVKVWSAVDGLIRFTFRGHNAEISDMTVSHDNSLLATGSVDKSVRVWCLLTGATLAVFHSHTAMVTLISFLPYVEGNNRYLLSAGGDCTVNFYHYDAMTHTFDERPIRFGERTSTGARIVSSCHSPGGNLVVVGDTHRYLHIYRIIPNEGVFKVNDIDAHSDRVDSLDWAHSGLRFASGSRDGLAKIWKFEYCDWSVIVLDTKQRDEKSASCSRNAYKVTMLCWSLEDDFTVTSGSDHILRVWDSLNGNELRQLIGHKEDAFVLTSHPIFRQYVLSAGHDGLLMVWNILEGVLVKKHQNTIENCGNGALFDFAVSPDGTLVAAVDSYGHLSIYGIGTNQRAKTMPKDQFFHTDYMLLVGDASGFFLDEETELAPHLMPPPRLVDADGLPYSSEQQRLVPGRDLLRNDSDEGECLGPAWLNRYMVDPLPQSTLEIMNARCTELREQEMMDIDKETHRQRPVVEMVEDKALSLALVNDAARRRSAGTTRRRIHISAEFVDEESRTDEIASSASVDSSFMSTSTLTDEETTEESESTDEDTSDSDYEENQRRSYRSRRERVVDTDENSASSAPRSIRSEEANARPKRRRRVIIASDEDIDAIIENVIDENEPGPSGLNRGRHNSPPSNRKGSRMQTNGSAADKTSVTSKKLDLPKHKKTEPVILEFPNWMRMVRQLRFPYIAQVGDNVVYFRQGLLISRVLALN</sequence>
<evidence type="ECO:0000256" key="2">
    <source>
        <dbReference type="ARBA" id="ARBA00022737"/>
    </source>
</evidence>
<name>A0ABD6ELE3_9BILA</name>
<protein>
    <submittedName>
        <fullName evidence="5">Uncharacterized protein</fullName>
    </submittedName>
</protein>
<evidence type="ECO:0000256" key="3">
    <source>
        <dbReference type="PROSITE-ProRule" id="PRU00221"/>
    </source>
</evidence>
<dbReference type="SUPFAM" id="SSF50978">
    <property type="entry name" value="WD40 repeat-like"/>
    <property type="match status" value="1"/>
</dbReference>
<feature type="repeat" description="WD" evidence="3">
    <location>
        <begin position="52"/>
        <end position="93"/>
    </location>
</feature>
<dbReference type="Proteomes" id="UP001608902">
    <property type="component" value="Unassembled WGS sequence"/>
</dbReference>
<dbReference type="PROSITE" id="PS50082">
    <property type="entry name" value="WD_REPEATS_2"/>
    <property type="match status" value="5"/>
</dbReference>
<feature type="repeat" description="WD" evidence="3">
    <location>
        <begin position="193"/>
        <end position="227"/>
    </location>
</feature>
<feature type="compositionally biased region" description="Acidic residues" evidence="4">
    <location>
        <begin position="559"/>
        <end position="580"/>
    </location>
</feature>
<reference evidence="5 6" key="1">
    <citation type="submission" date="2024-08" db="EMBL/GenBank/DDBJ databases">
        <title>Gnathostoma spinigerum genome.</title>
        <authorList>
            <person name="Gonzalez-Bertolin B."/>
            <person name="Monzon S."/>
            <person name="Zaballos A."/>
            <person name="Jimenez P."/>
            <person name="Dekumyoy P."/>
            <person name="Varona S."/>
            <person name="Cuesta I."/>
            <person name="Sumanam S."/>
            <person name="Adisakwattana P."/>
            <person name="Gasser R.B."/>
            <person name="Hernandez-Gonzalez A."/>
            <person name="Young N.D."/>
            <person name="Perteguer M.J."/>
        </authorList>
    </citation>
    <scope>NUCLEOTIDE SEQUENCE [LARGE SCALE GENOMIC DNA]</scope>
    <source>
        <strain evidence="5">AL3</strain>
        <tissue evidence="5">Liver</tissue>
    </source>
</reference>
<comment type="caution">
    <text evidence="5">The sequence shown here is derived from an EMBL/GenBank/DDBJ whole genome shotgun (WGS) entry which is preliminary data.</text>
</comment>
<dbReference type="EMBL" id="JBGFUD010004942">
    <property type="protein sequence ID" value="MFH4980022.1"/>
    <property type="molecule type" value="Genomic_DNA"/>
</dbReference>
<gene>
    <name evidence="5" type="ORF">AB6A40_006731</name>
</gene>
<dbReference type="SMART" id="SM00320">
    <property type="entry name" value="WD40"/>
    <property type="match status" value="8"/>
</dbReference>
<dbReference type="AlphaFoldDB" id="A0ABD6ELE3"/>
<feature type="region of interest" description="Disordered" evidence="4">
    <location>
        <begin position="638"/>
        <end position="687"/>
    </location>
</feature>
<feature type="repeat" description="WD" evidence="3">
    <location>
        <begin position="290"/>
        <end position="332"/>
    </location>
</feature>
<dbReference type="PANTHER" id="PTHR16266">
    <property type="entry name" value="WD REPEAT DOMAIN 9"/>
    <property type="match status" value="1"/>
</dbReference>
<dbReference type="CDD" id="cd00200">
    <property type="entry name" value="WD40"/>
    <property type="match status" value="1"/>
</dbReference>
<evidence type="ECO:0000256" key="1">
    <source>
        <dbReference type="ARBA" id="ARBA00022574"/>
    </source>
</evidence>
<dbReference type="InterPro" id="IPR015943">
    <property type="entry name" value="WD40/YVTN_repeat-like_dom_sf"/>
</dbReference>
<dbReference type="InterPro" id="IPR001680">
    <property type="entry name" value="WD40_rpt"/>
</dbReference>
<dbReference type="Gene3D" id="2.130.10.10">
    <property type="entry name" value="YVTN repeat-like/Quinoprotein amine dehydrogenase"/>
    <property type="match status" value="2"/>
</dbReference>
<keyword evidence="2" id="KW-0677">Repeat</keyword>
<feature type="repeat" description="WD" evidence="3">
    <location>
        <begin position="255"/>
        <end position="289"/>
    </location>
</feature>
<dbReference type="PANTHER" id="PTHR16266:SF17">
    <property type="entry name" value="BRWD3"/>
    <property type="match status" value="1"/>
</dbReference>
<feature type="region of interest" description="Disordered" evidence="4">
    <location>
        <begin position="534"/>
        <end position="620"/>
    </location>
</feature>
<proteinExistence type="predicted"/>
<evidence type="ECO:0000313" key="5">
    <source>
        <dbReference type="EMBL" id="MFH4980022.1"/>
    </source>
</evidence>
<dbReference type="InterPro" id="IPR019775">
    <property type="entry name" value="WD40_repeat_CS"/>
</dbReference>
<dbReference type="PROSITE" id="PS50294">
    <property type="entry name" value="WD_REPEATS_REGION"/>
    <property type="match status" value="3"/>
</dbReference>
<keyword evidence="6" id="KW-1185">Reference proteome</keyword>
<dbReference type="InterPro" id="IPR052060">
    <property type="entry name" value="Bromo_WD_repeat"/>
</dbReference>
<organism evidence="5 6">
    <name type="scientific">Gnathostoma spinigerum</name>
    <dbReference type="NCBI Taxonomy" id="75299"/>
    <lineage>
        <taxon>Eukaryota</taxon>
        <taxon>Metazoa</taxon>
        <taxon>Ecdysozoa</taxon>
        <taxon>Nematoda</taxon>
        <taxon>Chromadorea</taxon>
        <taxon>Rhabditida</taxon>
        <taxon>Spirurina</taxon>
        <taxon>Gnathostomatomorpha</taxon>
        <taxon>Gnathostomatoidea</taxon>
        <taxon>Gnathostomatidae</taxon>
        <taxon>Gnathostoma</taxon>
    </lineage>
</organism>
<feature type="repeat" description="WD" evidence="3">
    <location>
        <begin position="10"/>
        <end position="42"/>
    </location>
</feature>
<evidence type="ECO:0000256" key="4">
    <source>
        <dbReference type="SAM" id="MobiDB-lite"/>
    </source>
</evidence>
<accession>A0ABD6ELE3</accession>
<feature type="compositionally biased region" description="Polar residues" evidence="4">
    <location>
        <begin position="657"/>
        <end position="681"/>
    </location>
</feature>
<dbReference type="InterPro" id="IPR036322">
    <property type="entry name" value="WD40_repeat_dom_sf"/>
</dbReference>
<keyword evidence="1 3" id="KW-0853">WD repeat</keyword>